<dbReference type="Pfam" id="PF09743">
    <property type="entry name" value="E3_UFM1_ligase"/>
    <property type="match status" value="1"/>
</dbReference>
<evidence type="ECO:0000256" key="7">
    <source>
        <dbReference type="SAM" id="MobiDB-lite"/>
    </source>
</evidence>
<dbReference type="AlphaFoldDB" id="A0A7M7GAL1"/>
<evidence type="ECO:0000259" key="9">
    <source>
        <dbReference type="Pfam" id="PF23659"/>
    </source>
</evidence>
<dbReference type="PANTHER" id="PTHR31057">
    <property type="entry name" value="E3 UFM1-PROTEIN LIGASE 1"/>
    <property type="match status" value="1"/>
</dbReference>
<name>A0A7M7GAL1_APIME</name>
<accession>A0A7M7GAL1</accession>
<dbReference type="CTD" id="23376"/>
<dbReference type="Pfam" id="PF23659">
    <property type="entry name" value="UFL1"/>
    <property type="match status" value="1"/>
</dbReference>
<dbReference type="GO" id="GO:0034976">
    <property type="term" value="P:response to endoplasmic reticulum stress"/>
    <property type="evidence" value="ECO:0007669"/>
    <property type="project" value="TreeGrafter"/>
</dbReference>
<dbReference type="RefSeq" id="XP_003250392.2">
    <property type="nucleotide sequence ID" value="XM_003250344.4"/>
</dbReference>
<dbReference type="EnsemblMetazoa" id="XM_003250344">
    <property type="protein sequence ID" value="XP_003250392"/>
    <property type="gene ID" value="LOC411483"/>
</dbReference>
<keyword evidence="4" id="KW-0808">Transferase</keyword>
<evidence type="ECO:0000256" key="3">
    <source>
        <dbReference type="ARBA" id="ARBA00014160"/>
    </source>
</evidence>
<evidence type="ECO:0000256" key="6">
    <source>
        <dbReference type="ARBA" id="ARBA00030452"/>
    </source>
</evidence>
<keyword evidence="13" id="KW-0436">Ligase</keyword>
<evidence type="ECO:0000259" key="8">
    <source>
        <dbReference type="Pfam" id="PF09743"/>
    </source>
</evidence>
<comment type="similarity">
    <text evidence="2">Belongs to the UFL1 family.</text>
</comment>
<dbReference type="InterPro" id="IPR056761">
    <property type="entry name" value="Ufl1-like_C"/>
</dbReference>
<dbReference type="Pfam" id="PF25041">
    <property type="entry name" value="UFL1_C"/>
    <property type="match status" value="1"/>
</dbReference>
<feature type="domain" description="E3 UFM1-protein ligase 1-like" evidence="9">
    <location>
        <begin position="528"/>
        <end position="643"/>
    </location>
</feature>
<feature type="domain" description="E3 UFM1-protein ligase-like C-terminal" evidence="10">
    <location>
        <begin position="649"/>
        <end position="736"/>
    </location>
</feature>
<evidence type="ECO:0000313" key="12">
    <source>
        <dbReference type="Proteomes" id="UP000005203"/>
    </source>
</evidence>
<dbReference type="Pfam" id="PF25870">
    <property type="entry name" value="WHD_UFL1_5th"/>
    <property type="match status" value="1"/>
</dbReference>
<dbReference type="PANTHER" id="PTHR31057:SF0">
    <property type="entry name" value="E3 UFM1-PROTEIN LIGASE 1"/>
    <property type="match status" value="1"/>
</dbReference>
<evidence type="ECO:0000256" key="2">
    <source>
        <dbReference type="ARBA" id="ARBA00010789"/>
    </source>
</evidence>
<feature type="domain" description="E3 UFM1-protein ligase 1-like N-terminal" evidence="8">
    <location>
        <begin position="8"/>
        <end position="285"/>
    </location>
</feature>
<evidence type="ECO:0000259" key="10">
    <source>
        <dbReference type="Pfam" id="PF25041"/>
    </source>
</evidence>
<evidence type="ECO:0000256" key="1">
    <source>
        <dbReference type="ARBA" id="ARBA00003950"/>
    </source>
</evidence>
<reference evidence="13" key="2">
    <citation type="submission" date="2025-04" db="UniProtKB">
        <authorList>
            <consortium name="RefSeq"/>
        </authorList>
    </citation>
    <scope>IDENTIFICATION</scope>
    <source>
        <strain evidence="13">DH4</strain>
        <tissue evidence="13">Whole body</tissue>
    </source>
</reference>
<accession>A0A8B6XVW1</accession>
<keyword evidence="12" id="KW-1185">Reference proteome</keyword>
<dbReference type="GeneID" id="411483"/>
<organism evidence="11">
    <name type="scientific">Apis mellifera</name>
    <name type="common">Honeybee</name>
    <dbReference type="NCBI Taxonomy" id="7460"/>
    <lineage>
        <taxon>Eukaryota</taxon>
        <taxon>Metazoa</taxon>
        <taxon>Ecdysozoa</taxon>
        <taxon>Arthropoda</taxon>
        <taxon>Hexapoda</taxon>
        <taxon>Insecta</taxon>
        <taxon>Pterygota</taxon>
        <taxon>Neoptera</taxon>
        <taxon>Endopterygota</taxon>
        <taxon>Hymenoptera</taxon>
        <taxon>Apocrita</taxon>
        <taxon>Aculeata</taxon>
        <taxon>Apoidea</taxon>
        <taxon>Anthophila</taxon>
        <taxon>Apidae</taxon>
        <taxon>Apis</taxon>
    </lineage>
</organism>
<feature type="region of interest" description="Disordered" evidence="7">
    <location>
        <begin position="412"/>
        <end position="452"/>
    </location>
</feature>
<sequence length="768" mass="86919">MTSVDWDEIKRLAADFQKAQLSSTLQKLSERNCVEIVTKLIENKLLDVIFTNDGKEYVTPQYLGKEIKDELYIHGGRINLVDLSQILNVNLSQISKVANDLERHNKGLKIILGQLIDKTYTNKIAEEINDKLIQHGFINVSELTIHYDLPADFLQSIIEKELGKTIYGKQDTQDSRVFYTESFIARNRAKIRGALSAITKPTPLSAILGQCSVSERIFFSILDSLQEMKQIPGIVAGKQGTNSLYIPTIYSKSQNEWVDNFYKQNGYLEYDALIRLGISDPPNFIKRHFPNENIIFLDSVAVGTSIRDQIDSNIEEAIATGSFVDISPLLPSVFSDKDMEMLLKIAEKKINNNTYVFAKTVVMSDVFLQSLNKSFEAMAEAKAREAVASGQWFQTIAENKIKSKSADLIFESKGNKKEERRKKAATGKAGGGNQGRETKTKSTKKKYLQGKIRDNESDDENIKVASTKIELKLVYLDDIKNEIAKDDNLTIIDDLVDELALYLEQKINNYAISIANQLAQNNKTTNLSEIEERLNILVTNIKIFDKGIKHMDKTDQPALTKYLLKSLVTDFINELFKLAAQQNMLQFPQNITTEIRQKILLDLPEDVKEPLNNINKSITGNSIDDFLNFVDAAMATCCLVLKKYDKKKERPFILGHREALLEELNGTQDPALALHLVTSILFTAATQSVLHMSGRHVSTVLSFLQTQLQLSTMKILFKYHDMVLKNLTSSDEEIKLAIQKDLEVGLMEIKNIAINYKQHLKNDKLQEQ</sequence>
<dbReference type="InterPro" id="IPR056580">
    <property type="entry name" value="Ufl1_dom"/>
</dbReference>
<evidence type="ECO:0000256" key="5">
    <source>
        <dbReference type="ARBA" id="ARBA00022786"/>
    </source>
</evidence>
<comment type="function">
    <text evidence="1">E3 UFM1-protein ligase that mediates ufmylation of target proteins.</text>
</comment>
<dbReference type="GO" id="GO:0032434">
    <property type="term" value="P:regulation of proteasomal ubiquitin-dependent protein catabolic process"/>
    <property type="evidence" value="ECO:0007669"/>
    <property type="project" value="TreeGrafter"/>
</dbReference>
<dbReference type="OrthoDB" id="10258297at2759"/>
<dbReference type="InterPro" id="IPR018611">
    <property type="entry name" value="Ufl1"/>
</dbReference>
<dbReference type="GO" id="GO:0016874">
    <property type="term" value="F:ligase activity"/>
    <property type="evidence" value="ECO:0007669"/>
    <property type="project" value="UniProtKB-KW"/>
</dbReference>
<dbReference type="GO" id="GO:0061666">
    <property type="term" value="F:UFM1 ligase activity"/>
    <property type="evidence" value="ECO:0007669"/>
    <property type="project" value="InterPro"/>
</dbReference>
<proteinExistence type="inferred from homology"/>
<dbReference type="GO" id="GO:1990592">
    <property type="term" value="P:protein K69-linked ufmylation"/>
    <property type="evidence" value="ECO:0007669"/>
    <property type="project" value="TreeGrafter"/>
</dbReference>
<dbReference type="GO" id="GO:0005789">
    <property type="term" value="C:endoplasmic reticulum membrane"/>
    <property type="evidence" value="ECO:0007669"/>
    <property type="project" value="TreeGrafter"/>
</dbReference>
<protein>
    <recommendedName>
        <fullName evidence="3">E3 UFM1-protein ligase 1 homolog</fullName>
    </recommendedName>
    <alternativeName>
        <fullName evidence="6">E3 UFM1-protein transferase 1 homolog</fullName>
    </alternativeName>
</protein>
<dbReference type="InterPro" id="IPR056579">
    <property type="entry name" value="Ufl1_N"/>
</dbReference>
<dbReference type="KEGG" id="ame:411483"/>
<keyword evidence="5" id="KW-0833">Ubl conjugation pathway</keyword>
<evidence type="ECO:0000313" key="13">
    <source>
        <dbReference type="RefSeq" id="XP_003250392.2"/>
    </source>
</evidence>
<gene>
    <name evidence="13" type="primary">LOC411483</name>
</gene>
<evidence type="ECO:0000256" key="4">
    <source>
        <dbReference type="ARBA" id="ARBA00022679"/>
    </source>
</evidence>
<dbReference type="Proteomes" id="UP000005203">
    <property type="component" value="Linkage group LG11"/>
</dbReference>
<evidence type="ECO:0000313" key="11">
    <source>
        <dbReference type="EnsemblMetazoa" id="XP_003250392"/>
    </source>
</evidence>
<reference evidence="11" key="1">
    <citation type="submission" date="2021-01" db="UniProtKB">
        <authorList>
            <consortium name="EnsemblMetazoa"/>
        </authorList>
    </citation>
    <scope>IDENTIFICATION</scope>
    <source>
        <strain evidence="11">DH4</strain>
    </source>
</reference>